<proteinExistence type="predicted"/>
<reference evidence="2 3" key="1">
    <citation type="submission" date="2019-08" db="EMBL/GenBank/DDBJ databases">
        <title>In-depth cultivation of the pig gut microbiome towards novel bacterial diversity and tailored functional studies.</title>
        <authorList>
            <person name="Wylensek D."/>
            <person name="Hitch T.C.A."/>
            <person name="Clavel T."/>
        </authorList>
    </citation>
    <scope>NUCLEOTIDE SEQUENCE [LARGE SCALE GENOMIC DNA]</scope>
    <source>
        <strain evidence="2 3">WCA-380-WT-3A</strain>
    </source>
</reference>
<protein>
    <submittedName>
        <fullName evidence="2">Uncharacterized protein</fullName>
    </submittedName>
</protein>
<accession>A0A7K0J7H6</accession>
<sequence length="67" mass="7432">MHYTVDSSALTHLPICRDCGWRGNPETSKLAALIALQRHQRDIHPGESQGPLKSNIARARRAAMGRN</sequence>
<gene>
    <name evidence="2" type="ORF">FYJ43_07625</name>
</gene>
<comment type="caution">
    <text evidence="2">The sequence shown here is derived from an EMBL/GenBank/DDBJ whole genome shotgun (WGS) entry which is preliminary data.</text>
</comment>
<dbReference type="AlphaFoldDB" id="A0A7K0J7H6"/>
<feature type="region of interest" description="Disordered" evidence="1">
    <location>
        <begin position="41"/>
        <end position="67"/>
    </location>
</feature>
<evidence type="ECO:0000313" key="2">
    <source>
        <dbReference type="EMBL" id="MSS45907.1"/>
    </source>
</evidence>
<dbReference type="Proteomes" id="UP000466104">
    <property type="component" value="Unassembled WGS sequence"/>
</dbReference>
<evidence type="ECO:0000256" key="1">
    <source>
        <dbReference type="SAM" id="MobiDB-lite"/>
    </source>
</evidence>
<organism evidence="2 3">
    <name type="scientific">Cutibacterium porci</name>
    <dbReference type="NCBI Taxonomy" id="2605781"/>
    <lineage>
        <taxon>Bacteria</taxon>
        <taxon>Bacillati</taxon>
        <taxon>Actinomycetota</taxon>
        <taxon>Actinomycetes</taxon>
        <taxon>Propionibacteriales</taxon>
        <taxon>Propionibacteriaceae</taxon>
        <taxon>Cutibacterium</taxon>
    </lineage>
</organism>
<name>A0A7K0J7H6_9ACTN</name>
<evidence type="ECO:0000313" key="3">
    <source>
        <dbReference type="Proteomes" id="UP000466104"/>
    </source>
</evidence>
<dbReference type="EMBL" id="VUMG01000003">
    <property type="protein sequence ID" value="MSS45907.1"/>
    <property type="molecule type" value="Genomic_DNA"/>
</dbReference>
<dbReference type="RefSeq" id="WP_154563628.1">
    <property type="nucleotide sequence ID" value="NZ_VUMG01000003.1"/>
</dbReference>
<feature type="compositionally biased region" description="Basic residues" evidence="1">
    <location>
        <begin position="58"/>
        <end position="67"/>
    </location>
</feature>
<keyword evidence="3" id="KW-1185">Reference proteome</keyword>